<feature type="compositionally biased region" description="Basic residues" evidence="1">
    <location>
        <begin position="1"/>
        <end position="14"/>
    </location>
</feature>
<evidence type="ECO:0000256" key="1">
    <source>
        <dbReference type="SAM" id="MobiDB-lite"/>
    </source>
</evidence>
<organism evidence="2 3">
    <name type="scientific">Nepenthes gracilis</name>
    <name type="common">Slender pitcher plant</name>
    <dbReference type="NCBI Taxonomy" id="150966"/>
    <lineage>
        <taxon>Eukaryota</taxon>
        <taxon>Viridiplantae</taxon>
        <taxon>Streptophyta</taxon>
        <taxon>Embryophyta</taxon>
        <taxon>Tracheophyta</taxon>
        <taxon>Spermatophyta</taxon>
        <taxon>Magnoliopsida</taxon>
        <taxon>eudicotyledons</taxon>
        <taxon>Gunneridae</taxon>
        <taxon>Pentapetalae</taxon>
        <taxon>Caryophyllales</taxon>
        <taxon>Nepenthaceae</taxon>
        <taxon>Nepenthes</taxon>
    </lineage>
</organism>
<proteinExistence type="predicted"/>
<keyword evidence="3" id="KW-1185">Reference proteome</keyword>
<feature type="compositionally biased region" description="Basic and acidic residues" evidence="1">
    <location>
        <begin position="15"/>
        <end position="29"/>
    </location>
</feature>
<reference evidence="2" key="1">
    <citation type="submission" date="2023-05" db="EMBL/GenBank/DDBJ databases">
        <title>Nepenthes gracilis genome sequencing.</title>
        <authorList>
            <person name="Fukushima K."/>
        </authorList>
    </citation>
    <scope>NUCLEOTIDE SEQUENCE</scope>
    <source>
        <strain evidence="2">SING2019-196</strain>
    </source>
</reference>
<name>A0AAD3S5Z6_NEPGR</name>
<evidence type="ECO:0000313" key="2">
    <source>
        <dbReference type="EMBL" id="GMH04895.1"/>
    </source>
</evidence>
<protein>
    <submittedName>
        <fullName evidence="2">Uncharacterized protein</fullName>
    </submittedName>
</protein>
<dbReference type="EMBL" id="BSYO01000005">
    <property type="protein sequence ID" value="GMH04895.1"/>
    <property type="molecule type" value="Genomic_DNA"/>
</dbReference>
<evidence type="ECO:0000313" key="3">
    <source>
        <dbReference type="Proteomes" id="UP001279734"/>
    </source>
</evidence>
<dbReference type="Proteomes" id="UP001279734">
    <property type="component" value="Unassembled WGS sequence"/>
</dbReference>
<sequence>MGRAYLPKKKRNGSSKREGEAPDGAHHVQDNSLCDLDQIDGSPVGAHSVVDCLAKGFIDSTPGSIAGLSRKYSLDDSAHVVPSTVNLGGSLEAPAGRSLSG</sequence>
<feature type="region of interest" description="Disordered" evidence="1">
    <location>
        <begin position="1"/>
        <end position="29"/>
    </location>
</feature>
<gene>
    <name evidence="2" type="ORF">Nepgr_006735</name>
</gene>
<comment type="caution">
    <text evidence="2">The sequence shown here is derived from an EMBL/GenBank/DDBJ whole genome shotgun (WGS) entry which is preliminary data.</text>
</comment>
<accession>A0AAD3S5Z6</accession>
<dbReference type="AlphaFoldDB" id="A0AAD3S5Z6"/>